<protein>
    <submittedName>
        <fullName evidence="1">Uncharacterized protein</fullName>
    </submittedName>
</protein>
<dbReference type="Proteomes" id="UP000241167">
    <property type="component" value="Unassembled WGS sequence"/>
</dbReference>
<proteinExistence type="predicted"/>
<reference evidence="1 2" key="1">
    <citation type="submission" date="2018-03" db="EMBL/GenBank/DDBJ databases">
        <title>The draft genome of Sphingosinicella sp. GL-C-18.</title>
        <authorList>
            <person name="Liu L."/>
            <person name="Li L."/>
            <person name="Liang L."/>
            <person name="Zhang X."/>
            <person name="Wang T."/>
        </authorList>
    </citation>
    <scope>NUCLEOTIDE SEQUENCE [LARGE SCALE GENOMIC DNA]</scope>
    <source>
        <strain evidence="1 2">GL-C-18</strain>
    </source>
</reference>
<evidence type="ECO:0000313" key="2">
    <source>
        <dbReference type="Proteomes" id="UP000241167"/>
    </source>
</evidence>
<comment type="caution">
    <text evidence="1">The sequence shown here is derived from an EMBL/GenBank/DDBJ whole genome shotgun (WGS) entry which is preliminary data.</text>
</comment>
<evidence type="ECO:0000313" key="1">
    <source>
        <dbReference type="EMBL" id="PSJ39029.1"/>
    </source>
</evidence>
<organism evidence="1 2">
    <name type="scientific">Allosphingosinicella deserti</name>
    <dbReference type="NCBI Taxonomy" id="2116704"/>
    <lineage>
        <taxon>Bacteria</taxon>
        <taxon>Pseudomonadati</taxon>
        <taxon>Pseudomonadota</taxon>
        <taxon>Alphaproteobacteria</taxon>
        <taxon>Sphingomonadales</taxon>
        <taxon>Sphingomonadaceae</taxon>
        <taxon>Allosphingosinicella</taxon>
    </lineage>
</organism>
<dbReference type="AlphaFoldDB" id="A0A2P7QM39"/>
<sequence length="73" mass="7871">MILSCPVRGGRASRFLLRIAFGVAEHGPGARAPVIRPQQCRDPSTVPLRFVSPAPRFTGMAARVARILQQSCA</sequence>
<dbReference type="EMBL" id="PXYI01000005">
    <property type="protein sequence ID" value="PSJ39029.1"/>
    <property type="molecule type" value="Genomic_DNA"/>
</dbReference>
<name>A0A2P7QM39_9SPHN</name>
<keyword evidence="2" id="KW-1185">Reference proteome</keyword>
<accession>A0A2P7QM39</accession>
<gene>
    <name evidence="1" type="ORF">C7I55_17175</name>
</gene>